<dbReference type="EMBL" id="CM042880">
    <property type="protein sequence ID" value="KAI4389539.1"/>
    <property type="molecule type" value="Genomic_DNA"/>
</dbReference>
<protein>
    <submittedName>
        <fullName evidence="1">Uncharacterized protein</fullName>
    </submittedName>
</protein>
<organism evidence="1 2">
    <name type="scientific">Melastoma candidum</name>
    <dbReference type="NCBI Taxonomy" id="119954"/>
    <lineage>
        <taxon>Eukaryota</taxon>
        <taxon>Viridiplantae</taxon>
        <taxon>Streptophyta</taxon>
        <taxon>Embryophyta</taxon>
        <taxon>Tracheophyta</taxon>
        <taxon>Spermatophyta</taxon>
        <taxon>Magnoliopsida</taxon>
        <taxon>eudicotyledons</taxon>
        <taxon>Gunneridae</taxon>
        <taxon>Pentapetalae</taxon>
        <taxon>rosids</taxon>
        <taxon>malvids</taxon>
        <taxon>Myrtales</taxon>
        <taxon>Melastomataceae</taxon>
        <taxon>Melastomatoideae</taxon>
        <taxon>Melastomateae</taxon>
        <taxon>Melastoma</taxon>
    </lineage>
</organism>
<sequence length="214" mass="24410">MSGSPLWICQTCELIQLVYPRFCVHRLPVLIGFQSSGQDVRFAFPARVSAITIGRKSLCLKPKCVAYEDETQKTDDEDDDLCPVDCGREFKTDKELFNVLNKAKETNSLVVVDFYRTSCGSCKYIKQGFSKLCKVAGDEQAGVIFLKHNMSSTFLWVMDEYDEQSETAERLRIKAVPLFHFYKNGVLLEAFPTRDKERIVEAIRKYTSSSQRAS</sequence>
<reference evidence="2" key="1">
    <citation type="journal article" date="2023" name="Front. Plant Sci.">
        <title>Chromosomal-level genome assembly of Melastoma candidum provides insights into trichome evolution.</title>
        <authorList>
            <person name="Zhong Y."/>
            <person name="Wu W."/>
            <person name="Sun C."/>
            <person name="Zou P."/>
            <person name="Liu Y."/>
            <person name="Dai S."/>
            <person name="Zhou R."/>
        </authorList>
    </citation>
    <scope>NUCLEOTIDE SEQUENCE [LARGE SCALE GENOMIC DNA]</scope>
</reference>
<keyword evidence="2" id="KW-1185">Reference proteome</keyword>
<gene>
    <name evidence="1" type="ORF">MLD38_001755</name>
</gene>
<dbReference type="Proteomes" id="UP001057402">
    <property type="component" value="Chromosome 1"/>
</dbReference>
<evidence type="ECO:0000313" key="2">
    <source>
        <dbReference type="Proteomes" id="UP001057402"/>
    </source>
</evidence>
<name>A0ACB9SI62_9MYRT</name>
<evidence type="ECO:0000313" key="1">
    <source>
        <dbReference type="EMBL" id="KAI4389539.1"/>
    </source>
</evidence>
<comment type="caution">
    <text evidence="1">The sequence shown here is derived from an EMBL/GenBank/DDBJ whole genome shotgun (WGS) entry which is preliminary data.</text>
</comment>
<accession>A0ACB9SI62</accession>
<proteinExistence type="predicted"/>